<dbReference type="PANTHER" id="PTHR43707">
    <property type="entry name" value="HISTIDYL-TRNA SYNTHETASE"/>
    <property type="match status" value="1"/>
</dbReference>
<proteinExistence type="inferred from homology"/>
<dbReference type="InterPro" id="IPR041715">
    <property type="entry name" value="HisRS-like_core"/>
</dbReference>
<feature type="binding site" evidence="10">
    <location>
        <begin position="260"/>
        <end position="261"/>
    </location>
    <ligand>
        <name>L-histidine</name>
        <dbReference type="ChEBI" id="CHEBI:57595"/>
    </ligand>
</feature>
<dbReference type="PANTHER" id="PTHR43707:SF1">
    <property type="entry name" value="HISTIDINE--TRNA LIGASE, MITOCHONDRIAL-RELATED"/>
    <property type="match status" value="1"/>
</dbReference>
<dbReference type="Gene3D" id="3.30.930.10">
    <property type="entry name" value="Bira Bifunctional Protein, Domain 2"/>
    <property type="match status" value="1"/>
</dbReference>
<dbReference type="SUPFAM" id="SSF52954">
    <property type="entry name" value="Class II aaRS ABD-related"/>
    <property type="match status" value="1"/>
</dbReference>
<dbReference type="Proteomes" id="UP000503399">
    <property type="component" value="Chromosome"/>
</dbReference>
<dbReference type="Pfam" id="PF03129">
    <property type="entry name" value="HGTP_anticodon"/>
    <property type="match status" value="1"/>
</dbReference>
<evidence type="ECO:0000256" key="2">
    <source>
        <dbReference type="ARBA" id="ARBA00022490"/>
    </source>
</evidence>
<dbReference type="GO" id="GO:0005524">
    <property type="term" value="F:ATP binding"/>
    <property type="evidence" value="ECO:0007669"/>
    <property type="project" value="UniProtKB-UniRule"/>
</dbReference>
<feature type="binding site" evidence="10">
    <location>
        <position position="256"/>
    </location>
    <ligand>
        <name>L-histidine</name>
        <dbReference type="ChEBI" id="CHEBI:57595"/>
    </ligand>
</feature>
<evidence type="ECO:0000259" key="11">
    <source>
        <dbReference type="PROSITE" id="PS50862"/>
    </source>
</evidence>
<comment type="subunit">
    <text evidence="9">Homodimer.</text>
</comment>
<dbReference type="Gene3D" id="3.40.50.800">
    <property type="entry name" value="Anticodon-binding domain"/>
    <property type="match status" value="1"/>
</dbReference>
<dbReference type="EC" id="6.1.1.21" evidence="9"/>
<reference evidence="12 13" key="1">
    <citation type="submission" date="2020-02" db="EMBL/GenBank/DDBJ databases">
        <authorList>
            <person name="Hogendoorn C."/>
        </authorList>
    </citation>
    <scope>NUCLEOTIDE SEQUENCE [LARGE SCALE GENOMIC DNA]</scope>
    <source>
        <strain evidence="12">R501</strain>
    </source>
</reference>
<evidence type="ECO:0000256" key="4">
    <source>
        <dbReference type="ARBA" id="ARBA00022741"/>
    </source>
</evidence>
<dbReference type="GO" id="GO:0016740">
    <property type="term" value="F:transferase activity"/>
    <property type="evidence" value="ECO:0007669"/>
    <property type="project" value="UniProtKB-ARBA"/>
</dbReference>
<dbReference type="InterPro" id="IPR006195">
    <property type="entry name" value="aa-tRNA-synth_II"/>
</dbReference>
<keyword evidence="13" id="KW-1185">Reference proteome</keyword>
<protein>
    <recommendedName>
        <fullName evidence="9">Histidine--tRNA ligase</fullName>
        <ecNumber evidence="9">6.1.1.21</ecNumber>
    </recommendedName>
    <alternativeName>
        <fullName evidence="9">Histidyl-tRNA synthetase</fullName>
        <shortName evidence="9">HisRS</shortName>
    </alternativeName>
</protein>
<evidence type="ECO:0000256" key="5">
    <source>
        <dbReference type="ARBA" id="ARBA00022840"/>
    </source>
</evidence>
<dbReference type="InterPro" id="IPR045864">
    <property type="entry name" value="aa-tRNA-synth_II/BPL/LPL"/>
</dbReference>
<dbReference type="CDD" id="cd00773">
    <property type="entry name" value="HisRS-like_core"/>
    <property type="match status" value="1"/>
</dbReference>
<dbReference type="KEGG" id="hfv:R50_2202"/>
<dbReference type="CDD" id="cd00859">
    <property type="entry name" value="HisRS_anticodon"/>
    <property type="match status" value="1"/>
</dbReference>
<feature type="binding site" evidence="10">
    <location>
        <begin position="82"/>
        <end position="84"/>
    </location>
    <ligand>
        <name>L-histidine</name>
        <dbReference type="ChEBI" id="CHEBI:57595"/>
    </ligand>
</feature>
<feature type="binding site" evidence="10">
    <location>
        <position position="131"/>
    </location>
    <ligand>
        <name>L-histidine</name>
        <dbReference type="ChEBI" id="CHEBI:57595"/>
    </ligand>
</feature>
<evidence type="ECO:0000256" key="1">
    <source>
        <dbReference type="ARBA" id="ARBA00008226"/>
    </source>
</evidence>
<dbReference type="GO" id="GO:0006427">
    <property type="term" value="P:histidyl-tRNA aminoacylation"/>
    <property type="evidence" value="ECO:0007669"/>
    <property type="project" value="UniProtKB-UniRule"/>
</dbReference>
<feature type="binding site" evidence="10">
    <location>
        <position position="113"/>
    </location>
    <ligand>
        <name>L-histidine</name>
        <dbReference type="ChEBI" id="CHEBI:57595"/>
    </ligand>
</feature>
<dbReference type="GO" id="GO:0140096">
    <property type="term" value="F:catalytic activity, acting on a protein"/>
    <property type="evidence" value="ECO:0007669"/>
    <property type="project" value="UniProtKB-ARBA"/>
</dbReference>
<keyword evidence="6 9" id="KW-0648">Protein biosynthesis</keyword>
<dbReference type="InterPro" id="IPR004154">
    <property type="entry name" value="Anticodon-bd"/>
</dbReference>
<keyword evidence="7 9" id="KW-0030">Aminoacyl-tRNA synthetase</keyword>
<evidence type="ECO:0000313" key="12">
    <source>
        <dbReference type="EMBL" id="CAB1129699.1"/>
    </source>
</evidence>
<sequence length="414" mass="46156">MRVDLQRPRGTFDVLPPQGERIEAMRRLAFERAWRYGFRYIETPVFEQSGVFARVGETTDIVQHERYRFVDAGGIDLTLRPEGTAAVARLYVEHGLANGPQPVKLFYWAPMFRRERPEAGRFRQHTQFGAELYGSERPEADAEVILLATDLVEALGLTDPVVRVNSLGCPVCRPRYREALTAFYRSRAAALCHDCRERLDTNPLRLLDCKVDVDLKAEAPDIADYWCSDCRVHFERLTGLLEGAGRRVRRDPQLVRGLDYYTRTVFEVGHPSLGEGVALFGGGRYDGLTAGFDGPPVPAVGFGMGVERILSAVPDFAAPPIPAVYVAALDELRDEAFRWARTLRQAGVAAEVDLMGRSLKAQMKEAARRAGWVLILGAREWEAGQVTLRNLADGTQEVLELEGALDAVRARVGL</sequence>
<dbReference type="NCBIfam" id="TIGR00442">
    <property type="entry name" value="hisS"/>
    <property type="match status" value="1"/>
</dbReference>
<evidence type="ECO:0000256" key="8">
    <source>
        <dbReference type="ARBA" id="ARBA00047639"/>
    </source>
</evidence>
<evidence type="ECO:0000256" key="7">
    <source>
        <dbReference type="ARBA" id="ARBA00023146"/>
    </source>
</evidence>
<accession>A0A6F8ZIJ0</accession>
<organism evidence="12 13">
    <name type="scientific">Candidatus Hydrogenisulfobacillus filiaventi</name>
    <dbReference type="NCBI Taxonomy" id="2707344"/>
    <lineage>
        <taxon>Bacteria</taxon>
        <taxon>Bacillati</taxon>
        <taxon>Bacillota</taxon>
        <taxon>Clostridia</taxon>
        <taxon>Eubacteriales</taxon>
        <taxon>Clostridiales Family XVII. Incertae Sedis</taxon>
        <taxon>Candidatus Hydrogenisulfobacillus</taxon>
    </lineage>
</organism>
<dbReference type="PIRSF" id="PIRSF001549">
    <property type="entry name" value="His-tRNA_synth"/>
    <property type="match status" value="1"/>
</dbReference>
<keyword evidence="4 9" id="KW-0547">Nucleotide-binding</keyword>
<dbReference type="GO" id="GO:0005737">
    <property type="term" value="C:cytoplasm"/>
    <property type="evidence" value="ECO:0007669"/>
    <property type="project" value="UniProtKB-SubCell"/>
</dbReference>
<dbReference type="AlphaFoldDB" id="A0A6F8ZIJ0"/>
<keyword evidence="3 9" id="KW-0436">Ligase</keyword>
<name>A0A6F8ZIJ0_9FIRM</name>
<comment type="similarity">
    <text evidence="1 9">Belongs to the class-II aminoacyl-tRNA synthetase family.</text>
</comment>
<dbReference type="SUPFAM" id="SSF55681">
    <property type="entry name" value="Class II aaRS and biotin synthetases"/>
    <property type="match status" value="1"/>
</dbReference>
<dbReference type="EMBL" id="LR778114">
    <property type="protein sequence ID" value="CAB1129699.1"/>
    <property type="molecule type" value="Genomic_DNA"/>
</dbReference>
<dbReference type="InterPro" id="IPR036621">
    <property type="entry name" value="Anticodon-bd_dom_sf"/>
</dbReference>
<keyword evidence="2 9" id="KW-0963">Cytoplasm</keyword>
<dbReference type="InterPro" id="IPR004516">
    <property type="entry name" value="HisRS/HisZ"/>
</dbReference>
<evidence type="ECO:0000313" key="13">
    <source>
        <dbReference type="Proteomes" id="UP000503399"/>
    </source>
</evidence>
<evidence type="ECO:0000256" key="9">
    <source>
        <dbReference type="HAMAP-Rule" id="MF_00127"/>
    </source>
</evidence>
<evidence type="ECO:0000256" key="3">
    <source>
        <dbReference type="ARBA" id="ARBA00022598"/>
    </source>
</evidence>
<gene>
    <name evidence="9 12" type="primary">hisS</name>
    <name evidence="12" type="ORF">R50_2202</name>
</gene>
<dbReference type="Pfam" id="PF13393">
    <property type="entry name" value="tRNA-synt_His"/>
    <property type="match status" value="1"/>
</dbReference>
<dbReference type="InterPro" id="IPR033656">
    <property type="entry name" value="HisRS_anticodon"/>
</dbReference>
<evidence type="ECO:0000256" key="10">
    <source>
        <dbReference type="PIRSR" id="PIRSR001549-1"/>
    </source>
</evidence>
<feature type="domain" description="Aminoacyl-transfer RNA synthetases class-II family profile" evidence="11">
    <location>
        <begin position="24"/>
        <end position="322"/>
    </location>
</feature>
<comment type="catalytic activity">
    <reaction evidence="8 9">
        <text>tRNA(His) + L-histidine + ATP = L-histidyl-tRNA(His) + AMP + diphosphate + H(+)</text>
        <dbReference type="Rhea" id="RHEA:17313"/>
        <dbReference type="Rhea" id="RHEA-COMP:9665"/>
        <dbReference type="Rhea" id="RHEA-COMP:9689"/>
        <dbReference type="ChEBI" id="CHEBI:15378"/>
        <dbReference type="ChEBI" id="CHEBI:30616"/>
        <dbReference type="ChEBI" id="CHEBI:33019"/>
        <dbReference type="ChEBI" id="CHEBI:57595"/>
        <dbReference type="ChEBI" id="CHEBI:78442"/>
        <dbReference type="ChEBI" id="CHEBI:78527"/>
        <dbReference type="ChEBI" id="CHEBI:456215"/>
        <dbReference type="EC" id="6.1.1.21"/>
    </reaction>
</comment>
<comment type="subcellular location">
    <subcellularLocation>
        <location evidence="9">Cytoplasm</location>
    </subcellularLocation>
</comment>
<dbReference type="PROSITE" id="PS50862">
    <property type="entry name" value="AA_TRNA_LIGASE_II"/>
    <property type="match status" value="1"/>
</dbReference>
<evidence type="ECO:0000256" key="6">
    <source>
        <dbReference type="ARBA" id="ARBA00022917"/>
    </source>
</evidence>
<dbReference type="HAMAP" id="MF_00127">
    <property type="entry name" value="His_tRNA_synth"/>
    <property type="match status" value="1"/>
</dbReference>
<feature type="binding site" evidence="10">
    <location>
        <position position="127"/>
    </location>
    <ligand>
        <name>L-histidine</name>
        <dbReference type="ChEBI" id="CHEBI:57595"/>
    </ligand>
</feature>
<dbReference type="InterPro" id="IPR015807">
    <property type="entry name" value="His-tRNA-ligase"/>
</dbReference>
<dbReference type="GO" id="GO:0004821">
    <property type="term" value="F:histidine-tRNA ligase activity"/>
    <property type="evidence" value="ECO:0007669"/>
    <property type="project" value="UniProtKB-UniRule"/>
</dbReference>
<keyword evidence="5 9" id="KW-0067">ATP-binding</keyword>